<reference evidence="1" key="1">
    <citation type="submission" date="2023-10" db="EMBL/GenBank/DDBJ databases">
        <title>Genome assemblies of two species of porcelain crab, Petrolisthes cinctipes and Petrolisthes manimaculis (Anomura: Porcellanidae).</title>
        <authorList>
            <person name="Angst P."/>
        </authorList>
    </citation>
    <scope>NUCLEOTIDE SEQUENCE</scope>
    <source>
        <strain evidence="1">PB745_01</strain>
        <tissue evidence="1">Gill</tissue>
    </source>
</reference>
<gene>
    <name evidence="1" type="ORF">Pcinc_016145</name>
</gene>
<protein>
    <submittedName>
        <fullName evidence="1">Uncharacterized protein</fullName>
    </submittedName>
</protein>
<accession>A0AAE1FU90</accession>
<organism evidence="1 2">
    <name type="scientific">Petrolisthes cinctipes</name>
    <name type="common">Flat porcelain crab</name>
    <dbReference type="NCBI Taxonomy" id="88211"/>
    <lineage>
        <taxon>Eukaryota</taxon>
        <taxon>Metazoa</taxon>
        <taxon>Ecdysozoa</taxon>
        <taxon>Arthropoda</taxon>
        <taxon>Crustacea</taxon>
        <taxon>Multicrustacea</taxon>
        <taxon>Malacostraca</taxon>
        <taxon>Eumalacostraca</taxon>
        <taxon>Eucarida</taxon>
        <taxon>Decapoda</taxon>
        <taxon>Pleocyemata</taxon>
        <taxon>Anomura</taxon>
        <taxon>Galatheoidea</taxon>
        <taxon>Porcellanidae</taxon>
        <taxon>Petrolisthes</taxon>
    </lineage>
</organism>
<keyword evidence="2" id="KW-1185">Reference proteome</keyword>
<evidence type="ECO:0000313" key="2">
    <source>
        <dbReference type="Proteomes" id="UP001286313"/>
    </source>
</evidence>
<sequence length="108" mass="11357">MSCVSGSIISELCPAPSGSSLKLMQATIATNNSYSHMGERPKDSQLSQYIKSKCSTTKGYLSICDGIRSRAATSTSPGLLQVNNCGDCNSEGNTATICKATLSRTKQL</sequence>
<dbReference type="Proteomes" id="UP001286313">
    <property type="component" value="Unassembled WGS sequence"/>
</dbReference>
<evidence type="ECO:0000313" key="1">
    <source>
        <dbReference type="EMBL" id="KAK3879272.1"/>
    </source>
</evidence>
<name>A0AAE1FU90_PETCI</name>
<proteinExistence type="predicted"/>
<comment type="caution">
    <text evidence="1">The sequence shown here is derived from an EMBL/GenBank/DDBJ whole genome shotgun (WGS) entry which is preliminary data.</text>
</comment>
<dbReference type="AlphaFoldDB" id="A0AAE1FU90"/>
<dbReference type="EMBL" id="JAWQEG010001468">
    <property type="protein sequence ID" value="KAK3879272.1"/>
    <property type="molecule type" value="Genomic_DNA"/>
</dbReference>